<evidence type="ECO:0000313" key="2">
    <source>
        <dbReference type="Proteomes" id="UP000478052"/>
    </source>
</evidence>
<keyword evidence="1" id="KW-0548">Nucleotidyltransferase</keyword>
<dbReference type="OrthoDB" id="10214327at2759"/>
<gene>
    <name evidence="1" type="ORF">FWK35_00023477</name>
</gene>
<dbReference type="AlphaFoldDB" id="A0A6G0YZK2"/>
<protein>
    <submittedName>
        <fullName evidence="1">Reverse transcriptase domain-containing protein</fullName>
    </submittedName>
</protein>
<keyword evidence="1" id="KW-0695">RNA-directed DNA polymerase</keyword>
<proteinExistence type="predicted"/>
<sequence length="88" mass="10188">MAIKPRDDEKIDSFTDYILNNYVDNDVAQFPPNVWSDFSATTNRTTISCESFHSKLNVFFSFGSSKYFYSCGHSSENILNRHISYNIK</sequence>
<organism evidence="1 2">
    <name type="scientific">Aphis craccivora</name>
    <name type="common">Cowpea aphid</name>
    <dbReference type="NCBI Taxonomy" id="307492"/>
    <lineage>
        <taxon>Eukaryota</taxon>
        <taxon>Metazoa</taxon>
        <taxon>Ecdysozoa</taxon>
        <taxon>Arthropoda</taxon>
        <taxon>Hexapoda</taxon>
        <taxon>Insecta</taxon>
        <taxon>Pterygota</taxon>
        <taxon>Neoptera</taxon>
        <taxon>Paraneoptera</taxon>
        <taxon>Hemiptera</taxon>
        <taxon>Sternorrhyncha</taxon>
        <taxon>Aphidomorpha</taxon>
        <taxon>Aphidoidea</taxon>
        <taxon>Aphididae</taxon>
        <taxon>Aphidini</taxon>
        <taxon>Aphis</taxon>
        <taxon>Aphis</taxon>
    </lineage>
</organism>
<reference evidence="1 2" key="1">
    <citation type="submission" date="2019-08" db="EMBL/GenBank/DDBJ databases">
        <title>Whole genome of Aphis craccivora.</title>
        <authorList>
            <person name="Voronova N.V."/>
            <person name="Shulinski R.S."/>
            <person name="Bandarenka Y.V."/>
            <person name="Zhorov D.G."/>
            <person name="Warner D."/>
        </authorList>
    </citation>
    <scope>NUCLEOTIDE SEQUENCE [LARGE SCALE GENOMIC DNA]</scope>
    <source>
        <strain evidence="1">180601</strain>
        <tissue evidence="1">Whole Body</tissue>
    </source>
</reference>
<keyword evidence="2" id="KW-1185">Reference proteome</keyword>
<keyword evidence="1" id="KW-0808">Transferase</keyword>
<dbReference type="GO" id="GO:0003964">
    <property type="term" value="F:RNA-directed DNA polymerase activity"/>
    <property type="evidence" value="ECO:0007669"/>
    <property type="project" value="UniProtKB-KW"/>
</dbReference>
<name>A0A6G0YZK2_APHCR</name>
<comment type="caution">
    <text evidence="1">The sequence shown here is derived from an EMBL/GenBank/DDBJ whole genome shotgun (WGS) entry which is preliminary data.</text>
</comment>
<evidence type="ECO:0000313" key="1">
    <source>
        <dbReference type="EMBL" id="KAF0763302.1"/>
    </source>
</evidence>
<accession>A0A6G0YZK2</accession>
<dbReference type="EMBL" id="VUJU01001915">
    <property type="protein sequence ID" value="KAF0763302.1"/>
    <property type="molecule type" value="Genomic_DNA"/>
</dbReference>
<dbReference type="Proteomes" id="UP000478052">
    <property type="component" value="Unassembled WGS sequence"/>
</dbReference>